<keyword evidence="2" id="KW-0547">Nucleotide-binding</keyword>
<evidence type="ECO:0000313" key="2">
    <source>
        <dbReference type="EMBL" id="KRH92270.1"/>
    </source>
</evidence>
<comment type="caution">
    <text evidence="2">The sequence shown here is derived from an EMBL/GenBank/DDBJ whole genome shotgun (WGS) entry which is preliminary data.</text>
</comment>
<dbReference type="AlphaFoldDB" id="A0A0R0LXX0"/>
<reference evidence="2 3" key="1">
    <citation type="submission" date="2015-07" db="EMBL/GenBank/DDBJ databases">
        <title>The genome of Pseudoloma neurophilia, a relevant intracellular parasite of the zebrafish.</title>
        <authorList>
            <person name="Ndikumana S."/>
            <person name="Pelin A."/>
            <person name="Sanders J."/>
            <person name="Corradi N."/>
        </authorList>
    </citation>
    <scope>NUCLEOTIDE SEQUENCE [LARGE SCALE GENOMIC DNA]</scope>
    <source>
        <strain evidence="2 3">MK1</strain>
    </source>
</reference>
<dbReference type="GO" id="GO:0005524">
    <property type="term" value="F:ATP binding"/>
    <property type="evidence" value="ECO:0007669"/>
    <property type="project" value="UniProtKB-KW"/>
</dbReference>
<feature type="transmembrane region" description="Helical" evidence="1">
    <location>
        <begin position="244"/>
        <end position="265"/>
    </location>
</feature>
<dbReference type="EMBL" id="LGUB01001062">
    <property type="protein sequence ID" value="KRH92270.1"/>
    <property type="molecule type" value="Genomic_DNA"/>
</dbReference>
<feature type="non-terminal residue" evidence="2">
    <location>
        <position position="347"/>
    </location>
</feature>
<protein>
    <submittedName>
        <fullName evidence="2">ATP-binding cassette superfamily</fullName>
    </submittedName>
</protein>
<keyword evidence="1" id="KW-0472">Membrane</keyword>
<organism evidence="2 3">
    <name type="scientific">Pseudoloma neurophilia</name>
    <dbReference type="NCBI Taxonomy" id="146866"/>
    <lineage>
        <taxon>Eukaryota</taxon>
        <taxon>Fungi</taxon>
        <taxon>Fungi incertae sedis</taxon>
        <taxon>Microsporidia</taxon>
        <taxon>Pseudoloma</taxon>
    </lineage>
</organism>
<dbReference type="Proteomes" id="UP000051530">
    <property type="component" value="Unassembled WGS sequence"/>
</dbReference>
<keyword evidence="3" id="KW-1185">Reference proteome</keyword>
<sequence length="347" mass="40418">HGKSAFMGTFTDCEPYLNNIGYMRDPFESFSNLAMRFLNDFDTTRMNDDKQILADISTTKFQRMEKHNHQELENVPSDFSHLQCSNDPITEKDSIVNKSNEFYIDLGINFGHICTLLRRKFKIYFTSIQNVVLLVINFAILLIAIKFFGSLFVNDNRLPQNFREERNYFLKLTFLPFIFSAIPIVAGSAFYPEIDQVKREIGVSTYSVLSYYIASLIQELVIYLCSLLMFLVGTYIYYPMNAVSYAQLMWPGLLIFLGSLLFYMFLGTISKSKKMTIFLLGFSFFFNMSAVSEFVNFLYRCGMIDKSAWFCLFDVFPSYLISSIIKTLTPRNNIFDDQIMKNFKMMK</sequence>
<dbReference type="VEuPathDB" id="MicrosporidiaDB:M153_85660003"/>
<keyword evidence="2" id="KW-0067">ATP-binding</keyword>
<keyword evidence="1" id="KW-1133">Transmembrane helix</keyword>
<feature type="transmembrane region" description="Helical" evidence="1">
    <location>
        <begin position="307"/>
        <end position="325"/>
    </location>
</feature>
<accession>A0A0R0LXX0</accession>
<evidence type="ECO:0000256" key="1">
    <source>
        <dbReference type="SAM" id="Phobius"/>
    </source>
</evidence>
<evidence type="ECO:0000313" key="3">
    <source>
        <dbReference type="Proteomes" id="UP000051530"/>
    </source>
</evidence>
<gene>
    <name evidence="2" type="ORF">M153_85660003</name>
</gene>
<keyword evidence="1" id="KW-0812">Transmembrane</keyword>
<feature type="transmembrane region" description="Helical" evidence="1">
    <location>
        <begin position="128"/>
        <end position="148"/>
    </location>
</feature>
<feature type="non-terminal residue" evidence="2">
    <location>
        <position position="1"/>
    </location>
</feature>
<feature type="transmembrane region" description="Helical" evidence="1">
    <location>
        <begin position="277"/>
        <end position="295"/>
    </location>
</feature>
<proteinExistence type="predicted"/>
<name>A0A0R0LXX0_9MICR</name>
<feature type="transmembrane region" description="Helical" evidence="1">
    <location>
        <begin position="168"/>
        <end position="191"/>
    </location>
</feature>
<feature type="transmembrane region" description="Helical" evidence="1">
    <location>
        <begin position="211"/>
        <end position="238"/>
    </location>
</feature>